<evidence type="ECO:0000313" key="1">
    <source>
        <dbReference type="EMBL" id="VDP38128.1"/>
    </source>
</evidence>
<dbReference type="AlphaFoldDB" id="A0A3P8DVR8"/>
<accession>A0A3P8DVR8</accession>
<gene>
    <name evidence="1" type="ORF">ECPE_LOCUS1392</name>
</gene>
<organism evidence="1 2">
    <name type="scientific">Echinostoma caproni</name>
    <dbReference type="NCBI Taxonomy" id="27848"/>
    <lineage>
        <taxon>Eukaryota</taxon>
        <taxon>Metazoa</taxon>
        <taxon>Spiralia</taxon>
        <taxon>Lophotrochozoa</taxon>
        <taxon>Platyhelminthes</taxon>
        <taxon>Trematoda</taxon>
        <taxon>Digenea</taxon>
        <taxon>Plagiorchiida</taxon>
        <taxon>Echinostomata</taxon>
        <taxon>Echinostomatoidea</taxon>
        <taxon>Echinostomatidae</taxon>
        <taxon>Echinostoma</taxon>
    </lineage>
</organism>
<name>A0A3P8DVR8_9TREM</name>
<proteinExistence type="predicted"/>
<sequence length="179" mass="19784">MSASLSLKQAHQKAEVVPVFSIEREWAGVGNPHVPGNDDPGSVLSSTEEPFSLAAEWIARSVSRSNTAVNLSYTLIAEVAVNLPHPDPKLVALWEQSVIVVAALCTFSLIRRRNRLTGISSSVNAEYYNIQDFFVQVSKCCILFHHLPRMMLSTFFSCSIFLYAIRCGPLECNAHITLC</sequence>
<evidence type="ECO:0000313" key="2">
    <source>
        <dbReference type="Proteomes" id="UP000272942"/>
    </source>
</evidence>
<dbReference type="Proteomes" id="UP000272942">
    <property type="component" value="Unassembled WGS sequence"/>
</dbReference>
<protein>
    <submittedName>
        <fullName evidence="1">Uncharacterized protein</fullName>
    </submittedName>
</protein>
<keyword evidence="2" id="KW-1185">Reference proteome</keyword>
<dbReference type="EMBL" id="UZAN01008443">
    <property type="protein sequence ID" value="VDP38128.1"/>
    <property type="molecule type" value="Genomic_DNA"/>
</dbReference>
<reference evidence="1 2" key="1">
    <citation type="submission" date="2018-11" db="EMBL/GenBank/DDBJ databases">
        <authorList>
            <consortium name="Pathogen Informatics"/>
        </authorList>
    </citation>
    <scope>NUCLEOTIDE SEQUENCE [LARGE SCALE GENOMIC DNA]</scope>
    <source>
        <strain evidence="1 2">Egypt</strain>
    </source>
</reference>